<name>K9W4A1_9CYAN</name>
<keyword evidence="2" id="KW-1185">Reference proteome</keyword>
<dbReference type="KEGG" id="cep:Cri9333_3751"/>
<dbReference type="HOGENOM" id="CLU_2805223_0_0_3"/>
<accession>K9W4A1</accession>
<sequence length="67" mass="7500">MNPNQPLPAMLAISLFGHKSVLTQTDISPSKILKPLQNKQKSVLTQILKPLYNLQKSVLTQIEMSEI</sequence>
<evidence type="ECO:0000313" key="1">
    <source>
        <dbReference type="EMBL" id="AFZ14562.1"/>
    </source>
</evidence>
<dbReference type="Proteomes" id="UP000010472">
    <property type="component" value="Chromosome"/>
</dbReference>
<reference evidence="1 2" key="1">
    <citation type="submission" date="2012-06" db="EMBL/GenBank/DDBJ databases">
        <title>Finished chromosome of genome of Crinalium epipsammum PCC 9333.</title>
        <authorList>
            <consortium name="US DOE Joint Genome Institute"/>
            <person name="Gugger M."/>
            <person name="Coursin T."/>
            <person name="Rippka R."/>
            <person name="Tandeau De Marsac N."/>
            <person name="Huntemann M."/>
            <person name="Wei C.-L."/>
            <person name="Han J."/>
            <person name="Detter J.C."/>
            <person name="Han C."/>
            <person name="Tapia R."/>
            <person name="Davenport K."/>
            <person name="Daligault H."/>
            <person name="Erkkila T."/>
            <person name="Gu W."/>
            <person name="Munk A.C.C."/>
            <person name="Teshima H."/>
            <person name="Xu Y."/>
            <person name="Chain P."/>
            <person name="Chen A."/>
            <person name="Krypides N."/>
            <person name="Mavromatis K."/>
            <person name="Markowitz V."/>
            <person name="Szeto E."/>
            <person name="Ivanova N."/>
            <person name="Mikhailova N."/>
            <person name="Ovchinnikova G."/>
            <person name="Pagani I."/>
            <person name="Pati A."/>
            <person name="Goodwin L."/>
            <person name="Peters L."/>
            <person name="Pitluck S."/>
            <person name="Woyke T."/>
            <person name="Kerfeld C."/>
        </authorList>
    </citation>
    <scope>NUCLEOTIDE SEQUENCE [LARGE SCALE GENOMIC DNA]</scope>
    <source>
        <strain evidence="1 2">PCC 9333</strain>
    </source>
</reference>
<protein>
    <submittedName>
        <fullName evidence="1">Uncharacterized protein</fullName>
    </submittedName>
</protein>
<dbReference type="STRING" id="1173022.Cri9333_3751"/>
<proteinExistence type="predicted"/>
<dbReference type="EMBL" id="CP003620">
    <property type="protein sequence ID" value="AFZ14562.1"/>
    <property type="molecule type" value="Genomic_DNA"/>
</dbReference>
<gene>
    <name evidence="1" type="ORF">Cri9333_3751</name>
</gene>
<dbReference type="AlphaFoldDB" id="K9W4A1"/>
<organism evidence="1 2">
    <name type="scientific">Crinalium epipsammum PCC 9333</name>
    <dbReference type="NCBI Taxonomy" id="1173022"/>
    <lineage>
        <taxon>Bacteria</taxon>
        <taxon>Bacillati</taxon>
        <taxon>Cyanobacteriota</taxon>
        <taxon>Cyanophyceae</taxon>
        <taxon>Gomontiellales</taxon>
        <taxon>Gomontiellaceae</taxon>
        <taxon>Crinalium</taxon>
    </lineage>
</organism>
<evidence type="ECO:0000313" key="2">
    <source>
        <dbReference type="Proteomes" id="UP000010472"/>
    </source>
</evidence>